<comment type="catalytic activity">
    <reaction evidence="8">
        <text>L-seryl-[protein] + ATP = O-phospho-L-seryl-[protein] + ADP + H(+)</text>
        <dbReference type="Rhea" id="RHEA:17989"/>
        <dbReference type="Rhea" id="RHEA-COMP:9863"/>
        <dbReference type="Rhea" id="RHEA-COMP:11604"/>
        <dbReference type="ChEBI" id="CHEBI:15378"/>
        <dbReference type="ChEBI" id="CHEBI:29999"/>
        <dbReference type="ChEBI" id="CHEBI:30616"/>
        <dbReference type="ChEBI" id="CHEBI:83421"/>
        <dbReference type="ChEBI" id="CHEBI:456216"/>
        <dbReference type="EC" id="2.7.11.1"/>
    </reaction>
</comment>
<evidence type="ECO:0000256" key="1">
    <source>
        <dbReference type="ARBA" id="ARBA00012513"/>
    </source>
</evidence>
<evidence type="ECO:0000259" key="10">
    <source>
        <dbReference type="PROSITE" id="PS50011"/>
    </source>
</evidence>
<gene>
    <name evidence="11" type="ORF">PECAL_2P06590</name>
</gene>
<dbReference type="Proteomes" id="UP000789595">
    <property type="component" value="Unassembled WGS sequence"/>
</dbReference>
<dbReference type="OrthoDB" id="1668230at2759"/>
<dbReference type="EC" id="2.7.11.1" evidence="1"/>
<dbReference type="AlphaFoldDB" id="A0A8J2WTH0"/>
<evidence type="ECO:0000256" key="6">
    <source>
        <dbReference type="ARBA" id="ARBA00022840"/>
    </source>
</evidence>
<evidence type="ECO:0000313" key="12">
    <source>
        <dbReference type="Proteomes" id="UP000789595"/>
    </source>
</evidence>
<dbReference type="PANTHER" id="PTHR45998">
    <property type="entry name" value="SERINE/THREONINE-PROTEIN KINASE 16"/>
    <property type="match status" value="1"/>
</dbReference>
<name>A0A8J2WTH0_9STRA</name>
<evidence type="ECO:0000256" key="9">
    <source>
        <dbReference type="SAM" id="MobiDB-lite"/>
    </source>
</evidence>
<dbReference type="InterPro" id="IPR011009">
    <property type="entry name" value="Kinase-like_dom_sf"/>
</dbReference>
<evidence type="ECO:0000256" key="4">
    <source>
        <dbReference type="ARBA" id="ARBA00022741"/>
    </source>
</evidence>
<keyword evidence="6" id="KW-0067">ATP-binding</keyword>
<reference evidence="11" key="1">
    <citation type="submission" date="2021-11" db="EMBL/GenBank/DDBJ databases">
        <authorList>
            <consortium name="Genoscope - CEA"/>
            <person name="William W."/>
        </authorList>
    </citation>
    <scope>NUCLEOTIDE SEQUENCE</scope>
</reference>
<evidence type="ECO:0000256" key="8">
    <source>
        <dbReference type="ARBA" id="ARBA00048679"/>
    </source>
</evidence>
<dbReference type="PANTHER" id="PTHR45998:SF2">
    <property type="entry name" value="SERINE_THREONINE-PROTEIN KINASE 16"/>
    <property type="match status" value="1"/>
</dbReference>
<organism evidence="11 12">
    <name type="scientific">Pelagomonas calceolata</name>
    <dbReference type="NCBI Taxonomy" id="35677"/>
    <lineage>
        <taxon>Eukaryota</taxon>
        <taxon>Sar</taxon>
        <taxon>Stramenopiles</taxon>
        <taxon>Ochrophyta</taxon>
        <taxon>Pelagophyceae</taxon>
        <taxon>Pelagomonadales</taxon>
        <taxon>Pelagomonadaceae</taxon>
        <taxon>Pelagomonas</taxon>
    </lineage>
</organism>
<dbReference type="GO" id="GO:0005524">
    <property type="term" value="F:ATP binding"/>
    <property type="evidence" value="ECO:0007669"/>
    <property type="project" value="UniProtKB-KW"/>
</dbReference>
<keyword evidence="2" id="KW-0723">Serine/threonine-protein kinase</keyword>
<dbReference type="PROSITE" id="PS50011">
    <property type="entry name" value="PROTEIN_KINASE_DOM"/>
    <property type="match status" value="1"/>
</dbReference>
<dbReference type="Gene3D" id="1.10.510.10">
    <property type="entry name" value="Transferase(Phosphotransferase) domain 1"/>
    <property type="match status" value="1"/>
</dbReference>
<keyword evidence="3" id="KW-0808">Transferase</keyword>
<evidence type="ECO:0000256" key="7">
    <source>
        <dbReference type="ARBA" id="ARBA00047899"/>
    </source>
</evidence>
<keyword evidence="5" id="KW-0418">Kinase</keyword>
<evidence type="ECO:0000313" key="11">
    <source>
        <dbReference type="EMBL" id="CAH0367627.1"/>
    </source>
</evidence>
<evidence type="ECO:0000256" key="5">
    <source>
        <dbReference type="ARBA" id="ARBA00022777"/>
    </source>
</evidence>
<dbReference type="EMBL" id="CAKKNE010000002">
    <property type="protein sequence ID" value="CAH0367627.1"/>
    <property type="molecule type" value="Genomic_DNA"/>
</dbReference>
<keyword evidence="4" id="KW-0547">Nucleotide-binding</keyword>
<dbReference type="InterPro" id="IPR000719">
    <property type="entry name" value="Prot_kinase_dom"/>
</dbReference>
<protein>
    <recommendedName>
        <fullName evidence="1">non-specific serine/threonine protein kinase</fullName>
        <ecNumber evidence="1">2.7.11.1</ecNumber>
    </recommendedName>
</protein>
<dbReference type="GO" id="GO:0004674">
    <property type="term" value="F:protein serine/threonine kinase activity"/>
    <property type="evidence" value="ECO:0007669"/>
    <property type="project" value="UniProtKB-KW"/>
</dbReference>
<comment type="caution">
    <text evidence="11">The sequence shown here is derived from an EMBL/GenBank/DDBJ whole genome shotgun (WGS) entry which is preliminary data.</text>
</comment>
<accession>A0A8J2WTH0</accession>
<keyword evidence="12" id="KW-1185">Reference proteome</keyword>
<dbReference type="SUPFAM" id="SSF56112">
    <property type="entry name" value="Protein kinase-like (PK-like)"/>
    <property type="match status" value="1"/>
</dbReference>
<evidence type="ECO:0000256" key="3">
    <source>
        <dbReference type="ARBA" id="ARBA00022679"/>
    </source>
</evidence>
<dbReference type="InterPro" id="IPR052239">
    <property type="entry name" value="Ser/Thr-specific_kinases"/>
</dbReference>
<dbReference type="GO" id="GO:0005737">
    <property type="term" value="C:cytoplasm"/>
    <property type="evidence" value="ECO:0007669"/>
    <property type="project" value="TreeGrafter"/>
</dbReference>
<comment type="catalytic activity">
    <reaction evidence="7">
        <text>L-threonyl-[protein] + ATP = O-phospho-L-threonyl-[protein] + ADP + H(+)</text>
        <dbReference type="Rhea" id="RHEA:46608"/>
        <dbReference type="Rhea" id="RHEA-COMP:11060"/>
        <dbReference type="Rhea" id="RHEA-COMP:11605"/>
        <dbReference type="ChEBI" id="CHEBI:15378"/>
        <dbReference type="ChEBI" id="CHEBI:30013"/>
        <dbReference type="ChEBI" id="CHEBI:30616"/>
        <dbReference type="ChEBI" id="CHEBI:61977"/>
        <dbReference type="ChEBI" id="CHEBI:456216"/>
        <dbReference type="EC" id="2.7.11.1"/>
    </reaction>
</comment>
<dbReference type="SMART" id="SM00220">
    <property type="entry name" value="S_TKc"/>
    <property type="match status" value="1"/>
</dbReference>
<sequence>MAEHWAVTYQIAGEEAHGLNYVEFTTSTRTLHAAQLAQKLPPPPENATWHLALVSNDAGDARALAPTDELFWSPEPLRVVVAAVAPAGNGGDDDDRALPPPPTTSSPQKNRRASRWLAKGISAAKSATAAAARVVDAAAAATGGTLTVGTRKVRVGALLDDSTRRRTFVARDVKAAEEFSLTLVVCDGKDALRDVRREVELLAAVGRECRHCPILVGQSIQRDGPKISVALLGRPFVALATERLPGARIPVVLRGVAAALAHMHSRDVALGDVGPRSVGLNRDGEALLADFSCARSPCAHDTATREACMALAATLVDAKNRQCQAPEVASLKPGGPPVDARADVYAFGSWAHLVATGAPPRNGVDSALPGRLAALLREALASDVDARPDAATLLAKCQLL</sequence>
<feature type="region of interest" description="Disordered" evidence="9">
    <location>
        <begin position="86"/>
        <end position="113"/>
    </location>
</feature>
<proteinExistence type="predicted"/>
<evidence type="ECO:0000256" key="2">
    <source>
        <dbReference type="ARBA" id="ARBA00022527"/>
    </source>
</evidence>
<feature type="domain" description="Protein kinase" evidence="10">
    <location>
        <begin position="132"/>
        <end position="400"/>
    </location>
</feature>